<dbReference type="SMART" id="SM00267">
    <property type="entry name" value="GGDEF"/>
    <property type="match status" value="1"/>
</dbReference>
<feature type="transmembrane region" description="Helical" evidence="2">
    <location>
        <begin position="95"/>
        <end position="118"/>
    </location>
</feature>
<evidence type="ECO:0000313" key="6">
    <source>
        <dbReference type="Proteomes" id="UP000562984"/>
    </source>
</evidence>
<feature type="compositionally biased region" description="Pro residues" evidence="1">
    <location>
        <begin position="746"/>
        <end position="756"/>
    </location>
</feature>
<proteinExistence type="predicted"/>
<feature type="transmembrane region" description="Helical" evidence="2">
    <location>
        <begin position="20"/>
        <end position="53"/>
    </location>
</feature>
<keyword evidence="2" id="KW-0812">Transmembrane</keyword>
<dbReference type="AlphaFoldDB" id="A0A849A828"/>
<feature type="transmembrane region" description="Helical" evidence="2">
    <location>
        <begin position="282"/>
        <end position="300"/>
    </location>
</feature>
<dbReference type="SUPFAM" id="SSF141868">
    <property type="entry name" value="EAL domain-like"/>
    <property type="match status" value="1"/>
</dbReference>
<dbReference type="Gene3D" id="3.30.70.270">
    <property type="match status" value="1"/>
</dbReference>
<dbReference type="PANTHER" id="PTHR33121:SF79">
    <property type="entry name" value="CYCLIC DI-GMP PHOSPHODIESTERASE PDED-RELATED"/>
    <property type="match status" value="1"/>
</dbReference>
<feature type="transmembrane region" description="Helical" evidence="2">
    <location>
        <begin position="228"/>
        <end position="246"/>
    </location>
</feature>
<dbReference type="InterPro" id="IPR001633">
    <property type="entry name" value="EAL_dom"/>
</dbReference>
<comment type="caution">
    <text evidence="5">The sequence shown here is derived from an EMBL/GenBank/DDBJ whole genome shotgun (WGS) entry which is preliminary data.</text>
</comment>
<dbReference type="InterPro" id="IPR050706">
    <property type="entry name" value="Cyclic-di-GMP_PDE-like"/>
</dbReference>
<dbReference type="CDD" id="cd01948">
    <property type="entry name" value="EAL"/>
    <property type="match status" value="1"/>
</dbReference>
<feature type="domain" description="EAL" evidence="3">
    <location>
        <begin position="482"/>
        <end position="742"/>
    </location>
</feature>
<feature type="transmembrane region" description="Helical" evidence="2">
    <location>
        <begin position="65"/>
        <end position="83"/>
    </location>
</feature>
<accession>A0A849A828</accession>
<dbReference type="GO" id="GO:0071111">
    <property type="term" value="F:cyclic-guanylate-specific phosphodiesterase activity"/>
    <property type="evidence" value="ECO:0007669"/>
    <property type="project" value="InterPro"/>
</dbReference>
<dbReference type="NCBIfam" id="TIGR00254">
    <property type="entry name" value="GGDEF"/>
    <property type="match status" value="1"/>
</dbReference>
<dbReference type="CDD" id="cd01949">
    <property type="entry name" value="GGDEF"/>
    <property type="match status" value="1"/>
</dbReference>
<dbReference type="EMBL" id="JABEND010000003">
    <property type="protein sequence ID" value="NNG35766.1"/>
    <property type="molecule type" value="Genomic_DNA"/>
</dbReference>
<evidence type="ECO:0000259" key="4">
    <source>
        <dbReference type="PROSITE" id="PS50887"/>
    </source>
</evidence>
<keyword evidence="2" id="KW-1133">Transmembrane helix</keyword>
<sequence>MTLPHSHLVGAPWRRTAAVGAAGMMVLGIVAPTLLLPALLVLSGFLAGAVGLVVARRARGIDRNAWTLLGIGQFANGIGNLSFLGGQHFVVATSWTITAVFNIGTLVTVMGMFAFVAPSGDRRRLAAFAADSVMVCGCAFVVIWTWRLTDYIGAANQQGTVLGAMAVLGLVLDAMGLALTPAIIRSRPPGARGALWMAVFALVIAAVGDLDQALTAIRLPEELAPLGWLMSSSLLLVGATLVQGTAERVPRKPLRGPLDFTSAAILATTLTLLLGGRTLDGVARLTLLALTVLIVGRHMVVYSSNRRLRRELQYQAFHDRLTGLPNRSQFERELAGALDAASTATVLFGDLDGFKEINDTYGHAAGDAVLVAIGRRLHTAVGPAVRVFRLGGDEFTALLPAAMDRDQVAELTRVAQRAVAQPIQYRERSLAVTLSAGLSWRGEGSAEAVMMQADLSLHAAKRLGRNRFLFYHDELRHLASRRYNAEGKLGAAIAAGELQLAYQPIRGNPLVPATAAPEPLQRFEALLRWPDEQGGSVLPPNDVVELVEALGRTRELTRWAVATVFDQLRAWRLGGLEAEVALNLTAAQLRSVQLLDLVRLHSHRTGIDVDRLIAEITESEVAGDDDITAMLRQLQDAGIRVSLDDFGTGYSNFTTVIALPIDDLKLDQTFLSGPQLQGRRRRVMAAVVHLAHDVGLTVTVEGIETREQYRLAVELGADRLQGFLLGRPAPAESFLDRISSPQSPAGHPPVQPTAGP</sequence>
<protein>
    <submittedName>
        <fullName evidence="5">EAL domain-containing protein</fullName>
    </submittedName>
</protein>
<dbReference type="SMART" id="SM00052">
    <property type="entry name" value="EAL"/>
    <property type="match status" value="1"/>
</dbReference>
<feature type="transmembrane region" description="Helical" evidence="2">
    <location>
        <begin position="191"/>
        <end position="208"/>
    </location>
</feature>
<dbReference type="Pfam" id="PF00563">
    <property type="entry name" value="EAL"/>
    <property type="match status" value="1"/>
</dbReference>
<dbReference type="Pfam" id="PF00990">
    <property type="entry name" value="GGDEF"/>
    <property type="match status" value="1"/>
</dbReference>
<evidence type="ECO:0000313" key="5">
    <source>
        <dbReference type="EMBL" id="NNG35766.1"/>
    </source>
</evidence>
<reference evidence="5 6" key="1">
    <citation type="submission" date="2020-05" db="EMBL/GenBank/DDBJ databases">
        <title>Nakamurella sp. DB0629 isolated from air conditioner.</title>
        <authorList>
            <person name="Kim D.H."/>
            <person name="Kim D.-U."/>
        </authorList>
    </citation>
    <scope>NUCLEOTIDE SEQUENCE [LARGE SCALE GENOMIC DNA]</scope>
    <source>
        <strain evidence="5 6">DB0629</strain>
    </source>
</reference>
<organism evidence="5 6">
    <name type="scientific">Nakamurella aerolata</name>
    <dbReference type="NCBI Taxonomy" id="1656892"/>
    <lineage>
        <taxon>Bacteria</taxon>
        <taxon>Bacillati</taxon>
        <taxon>Actinomycetota</taxon>
        <taxon>Actinomycetes</taxon>
        <taxon>Nakamurellales</taxon>
        <taxon>Nakamurellaceae</taxon>
        <taxon>Nakamurella</taxon>
    </lineage>
</organism>
<dbReference type="PANTHER" id="PTHR33121">
    <property type="entry name" value="CYCLIC DI-GMP PHOSPHODIESTERASE PDEF"/>
    <property type="match status" value="1"/>
</dbReference>
<feature type="transmembrane region" description="Helical" evidence="2">
    <location>
        <begin position="158"/>
        <end position="179"/>
    </location>
</feature>
<feature type="region of interest" description="Disordered" evidence="1">
    <location>
        <begin position="735"/>
        <end position="756"/>
    </location>
</feature>
<keyword evidence="2" id="KW-0472">Membrane</keyword>
<dbReference type="Gene3D" id="3.20.20.450">
    <property type="entry name" value="EAL domain"/>
    <property type="match status" value="1"/>
</dbReference>
<dbReference type="PROSITE" id="PS50883">
    <property type="entry name" value="EAL"/>
    <property type="match status" value="1"/>
</dbReference>
<name>A0A849A828_9ACTN</name>
<dbReference type="InterPro" id="IPR043128">
    <property type="entry name" value="Rev_trsase/Diguanyl_cyclase"/>
</dbReference>
<dbReference type="Proteomes" id="UP000562984">
    <property type="component" value="Unassembled WGS sequence"/>
</dbReference>
<dbReference type="RefSeq" id="WP_171199404.1">
    <property type="nucleotide sequence ID" value="NZ_JABEND010000003.1"/>
</dbReference>
<dbReference type="InterPro" id="IPR035919">
    <property type="entry name" value="EAL_sf"/>
</dbReference>
<evidence type="ECO:0000256" key="1">
    <source>
        <dbReference type="SAM" id="MobiDB-lite"/>
    </source>
</evidence>
<evidence type="ECO:0000259" key="3">
    <source>
        <dbReference type="PROSITE" id="PS50883"/>
    </source>
</evidence>
<dbReference type="InterPro" id="IPR000160">
    <property type="entry name" value="GGDEF_dom"/>
</dbReference>
<gene>
    <name evidence="5" type="ORF">HKD39_08585</name>
</gene>
<evidence type="ECO:0000256" key="2">
    <source>
        <dbReference type="SAM" id="Phobius"/>
    </source>
</evidence>
<dbReference type="InterPro" id="IPR029787">
    <property type="entry name" value="Nucleotide_cyclase"/>
</dbReference>
<feature type="transmembrane region" description="Helical" evidence="2">
    <location>
        <begin position="125"/>
        <end position="146"/>
    </location>
</feature>
<dbReference type="PROSITE" id="PS50887">
    <property type="entry name" value="GGDEF"/>
    <property type="match status" value="1"/>
</dbReference>
<dbReference type="SUPFAM" id="SSF55073">
    <property type="entry name" value="Nucleotide cyclase"/>
    <property type="match status" value="1"/>
</dbReference>
<feature type="domain" description="GGDEF" evidence="4">
    <location>
        <begin position="342"/>
        <end position="473"/>
    </location>
</feature>
<keyword evidence="6" id="KW-1185">Reference proteome</keyword>